<evidence type="ECO:0000313" key="2">
    <source>
        <dbReference type="Proteomes" id="UP001500622"/>
    </source>
</evidence>
<comment type="caution">
    <text evidence="1">The sequence shown here is derived from an EMBL/GenBank/DDBJ whole genome shotgun (WGS) entry which is preliminary data.</text>
</comment>
<protein>
    <submittedName>
        <fullName evidence="1">Uncharacterized protein</fullName>
    </submittedName>
</protein>
<dbReference type="RefSeq" id="WP_345216157.1">
    <property type="nucleotide sequence ID" value="NZ_BAABGN010000008.1"/>
</dbReference>
<evidence type="ECO:0000313" key="1">
    <source>
        <dbReference type="EMBL" id="GAA4424086.1"/>
    </source>
</evidence>
<dbReference type="InterPro" id="IPR045990">
    <property type="entry name" value="DUF5946"/>
</dbReference>
<dbReference type="Proteomes" id="UP001500622">
    <property type="component" value="Unassembled WGS sequence"/>
</dbReference>
<proteinExistence type="predicted"/>
<sequence length="151" mass="16195">MNRTTCAECGGSNDLGICEDHFMTLLALDHSRVQPFGRFHGVNVACYFAQHPSRCKASALPAQRAIVAAFVNQGIEAVHAMQNAAVRRNSHSSRAAPSAVNDHCEGKVLLPPFAVAIENVSVDGTFPAGGYEDRMIEWAEATVEVSRGVTL</sequence>
<keyword evidence="2" id="KW-1185">Reference proteome</keyword>
<dbReference type="EMBL" id="BAABGN010000008">
    <property type="protein sequence ID" value="GAA4424086.1"/>
    <property type="molecule type" value="Genomic_DNA"/>
</dbReference>
<accession>A0ABP8L745</accession>
<dbReference type="Pfam" id="PF19371">
    <property type="entry name" value="DUF5946"/>
    <property type="match status" value="1"/>
</dbReference>
<organism evidence="1 2">
    <name type="scientific">Georgenia halophila</name>
    <dbReference type="NCBI Taxonomy" id="620889"/>
    <lineage>
        <taxon>Bacteria</taxon>
        <taxon>Bacillati</taxon>
        <taxon>Actinomycetota</taxon>
        <taxon>Actinomycetes</taxon>
        <taxon>Micrococcales</taxon>
        <taxon>Bogoriellaceae</taxon>
        <taxon>Georgenia</taxon>
    </lineage>
</organism>
<gene>
    <name evidence="1" type="ORF">GCM10023169_20470</name>
</gene>
<name>A0ABP8L745_9MICO</name>
<reference evidence="2" key="1">
    <citation type="journal article" date="2019" name="Int. J. Syst. Evol. Microbiol.">
        <title>The Global Catalogue of Microorganisms (GCM) 10K type strain sequencing project: providing services to taxonomists for standard genome sequencing and annotation.</title>
        <authorList>
            <consortium name="The Broad Institute Genomics Platform"/>
            <consortium name="The Broad Institute Genome Sequencing Center for Infectious Disease"/>
            <person name="Wu L."/>
            <person name="Ma J."/>
        </authorList>
    </citation>
    <scope>NUCLEOTIDE SEQUENCE [LARGE SCALE GENOMIC DNA]</scope>
    <source>
        <strain evidence="2">JCM 17810</strain>
    </source>
</reference>